<sequence>MTEEQPPNECQPKLPLEVFELSADAFDNLIAELLGASEDVPVAGSVLKAFKALKAFDDIILRRSIAGFLGPVSEVPQAKRTKHLHKLANDEFFGRRVGENLLLLLSQLDDVDKPKLIGRAWAAYLRGQIDAHRLFNLCDAIRKMKLRLKQAVADLQCEAEPQLLSHVHPTWIEKPILYAPGRSGEAVVKDLRDWQIISHLADCELLTPKYRGGGSMGEGGGLMVNETMRDLHMFVLQ</sequence>
<dbReference type="KEGG" id="rul:UC8_40940"/>
<protein>
    <submittedName>
        <fullName evidence="1">Uncharacterized protein</fullName>
    </submittedName>
</protein>
<evidence type="ECO:0000313" key="1">
    <source>
        <dbReference type="EMBL" id="QEG42064.1"/>
    </source>
</evidence>
<dbReference type="EMBL" id="CP042914">
    <property type="protein sequence ID" value="QEG42064.1"/>
    <property type="molecule type" value="Genomic_DNA"/>
</dbReference>
<dbReference type="OrthoDB" id="6623169at2"/>
<keyword evidence="2" id="KW-1185">Reference proteome</keyword>
<dbReference type="Proteomes" id="UP000325286">
    <property type="component" value="Chromosome"/>
</dbReference>
<name>A0A5B9QST7_9BACT</name>
<organism evidence="1 2">
    <name type="scientific">Roseimaritima ulvae</name>
    <dbReference type="NCBI Taxonomy" id="980254"/>
    <lineage>
        <taxon>Bacteria</taxon>
        <taxon>Pseudomonadati</taxon>
        <taxon>Planctomycetota</taxon>
        <taxon>Planctomycetia</taxon>
        <taxon>Pirellulales</taxon>
        <taxon>Pirellulaceae</taxon>
        <taxon>Roseimaritima</taxon>
    </lineage>
</organism>
<gene>
    <name evidence="1" type="ORF">UC8_40940</name>
</gene>
<accession>A0A5B9QST7</accession>
<proteinExistence type="predicted"/>
<dbReference type="AlphaFoldDB" id="A0A5B9QST7"/>
<dbReference type="RefSeq" id="WP_068141559.1">
    <property type="nucleotide sequence ID" value="NZ_CP042914.1"/>
</dbReference>
<reference evidence="1 2" key="1">
    <citation type="submission" date="2019-08" db="EMBL/GenBank/DDBJ databases">
        <title>Deep-cultivation of Planctomycetes and their phenomic and genomic characterization uncovers novel biology.</title>
        <authorList>
            <person name="Wiegand S."/>
            <person name="Jogler M."/>
            <person name="Boedeker C."/>
            <person name="Pinto D."/>
            <person name="Vollmers J."/>
            <person name="Rivas-Marin E."/>
            <person name="Kohn T."/>
            <person name="Peeters S.H."/>
            <person name="Heuer A."/>
            <person name="Rast P."/>
            <person name="Oberbeckmann S."/>
            <person name="Bunk B."/>
            <person name="Jeske O."/>
            <person name="Meyerdierks A."/>
            <person name="Storesund J.E."/>
            <person name="Kallscheuer N."/>
            <person name="Luecker S."/>
            <person name="Lage O.M."/>
            <person name="Pohl T."/>
            <person name="Merkel B.J."/>
            <person name="Hornburger P."/>
            <person name="Mueller R.-W."/>
            <person name="Bruemmer F."/>
            <person name="Labrenz M."/>
            <person name="Spormann A.M."/>
            <person name="Op den Camp H."/>
            <person name="Overmann J."/>
            <person name="Amann R."/>
            <person name="Jetten M.S.M."/>
            <person name="Mascher T."/>
            <person name="Medema M.H."/>
            <person name="Devos D.P."/>
            <person name="Kaster A.-K."/>
            <person name="Ovreas L."/>
            <person name="Rohde M."/>
            <person name="Galperin M.Y."/>
            <person name="Jogler C."/>
        </authorList>
    </citation>
    <scope>NUCLEOTIDE SEQUENCE [LARGE SCALE GENOMIC DNA]</scope>
    <source>
        <strain evidence="1 2">UC8</strain>
    </source>
</reference>
<evidence type="ECO:0000313" key="2">
    <source>
        <dbReference type="Proteomes" id="UP000325286"/>
    </source>
</evidence>